<evidence type="ECO:0008006" key="5">
    <source>
        <dbReference type="Google" id="ProtNLM"/>
    </source>
</evidence>
<name>A0A6G8F316_9PROT</name>
<dbReference type="InterPro" id="IPR007428">
    <property type="entry name" value="MlaA"/>
</dbReference>
<evidence type="ECO:0000256" key="1">
    <source>
        <dbReference type="ARBA" id="ARBA00010634"/>
    </source>
</evidence>
<dbReference type="AlphaFoldDB" id="A0A6G8F316"/>
<feature type="chain" id="PRO_5026296851" description="VacJ family lipoprotein" evidence="3">
    <location>
        <begin position="20"/>
        <end position="249"/>
    </location>
</feature>
<reference evidence="4" key="1">
    <citation type="journal article" date="2020" name="J. ISSAAS">
        <title>Lactobacilli and other gastrointestinal microbiota of Peromyscus leucopus, reservoir host for agents of Lyme disease and other zoonoses in North America.</title>
        <authorList>
            <person name="Milovic A."/>
            <person name="Bassam K."/>
            <person name="Shao H."/>
            <person name="Chatzistamou I."/>
            <person name="Tufts D.M."/>
            <person name="Diuk-Wasser M."/>
            <person name="Barbour A.G."/>
        </authorList>
    </citation>
    <scope>NUCLEOTIDE SEQUENCE</scope>
    <source>
        <strain evidence="4">LL90</strain>
    </source>
</reference>
<evidence type="ECO:0000256" key="3">
    <source>
        <dbReference type="SAM" id="SignalP"/>
    </source>
</evidence>
<evidence type="ECO:0000313" key="4">
    <source>
        <dbReference type="EMBL" id="QIM10657.1"/>
    </source>
</evidence>
<dbReference type="GO" id="GO:0120010">
    <property type="term" value="P:intermembrane phospholipid transfer"/>
    <property type="evidence" value="ECO:0007669"/>
    <property type="project" value="TreeGrafter"/>
</dbReference>
<dbReference type="GO" id="GO:0016020">
    <property type="term" value="C:membrane"/>
    <property type="evidence" value="ECO:0007669"/>
    <property type="project" value="InterPro"/>
</dbReference>
<accession>A0A6G8F316</accession>
<sequence>MLKYTVAIAALLSAATADAYASEQDSWLETYNRSVFGFNMQVDRFVLKPVAKGYRAVTNQDVRNRVSSFISNVNEPASAVNHTLQGSVTGMFNSIARFAINSTLGLGGMFDVAEGWGLPKKETGFDETMAHYCVPDGPLVMLPFFGPFTVRSMVGYTVDGISTPVYWAAINDKNYSAKISYSYAALTAISARERSLDLLDDLERNSVDFYSTMRSAYLQNRQKYNSVCQSANTAPSYDFDFDDSEDADY</sequence>
<keyword evidence="2 3" id="KW-0732">Signal</keyword>
<gene>
    <name evidence="4" type="ORF">PlAlph_5490</name>
</gene>
<protein>
    <recommendedName>
        <fullName evidence="5">VacJ family lipoprotein</fullName>
    </recommendedName>
</protein>
<dbReference type="PANTHER" id="PTHR30035:SF3">
    <property type="entry name" value="INTERMEMBRANE PHOSPHOLIPID TRANSPORT SYSTEM LIPOPROTEIN MLAA"/>
    <property type="match status" value="1"/>
</dbReference>
<comment type="similarity">
    <text evidence="1">Belongs to the MlaA family.</text>
</comment>
<dbReference type="EMBL" id="MN990732">
    <property type="protein sequence ID" value="QIM10657.1"/>
    <property type="molecule type" value="Genomic_DNA"/>
</dbReference>
<proteinExistence type="inferred from homology"/>
<dbReference type="PRINTS" id="PR01805">
    <property type="entry name" value="VACJLIPOPROT"/>
</dbReference>
<dbReference type="PANTHER" id="PTHR30035">
    <property type="entry name" value="LIPOPROTEIN VACJ-RELATED"/>
    <property type="match status" value="1"/>
</dbReference>
<organism evidence="4">
    <name type="scientific">uncultured Alphaproteobacteria bacterium</name>
    <dbReference type="NCBI Taxonomy" id="91750"/>
    <lineage>
        <taxon>Bacteria</taxon>
        <taxon>Pseudomonadati</taxon>
        <taxon>Pseudomonadota</taxon>
        <taxon>Alphaproteobacteria</taxon>
        <taxon>environmental samples</taxon>
    </lineage>
</organism>
<evidence type="ECO:0000256" key="2">
    <source>
        <dbReference type="ARBA" id="ARBA00022729"/>
    </source>
</evidence>
<feature type="signal peptide" evidence="3">
    <location>
        <begin position="1"/>
        <end position="19"/>
    </location>
</feature>
<dbReference type="Pfam" id="PF04333">
    <property type="entry name" value="MlaA"/>
    <property type="match status" value="1"/>
</dbReference>